<comment type="caution">
    <text evidence="1">The sequence shown here is derived from an EMBL/GenBank/DDBJ whole genome shotgun (WGS) entry which is preliminary data.</text>
</comment>
<proteinExistence type="predicted"/>
<dbReference type="Proteomes" id="UP001159363">
    <property type="component" value="Chromosome 4"/>
</dbReference>
<name>A0ABQ9HKJ7_9NEOP</name>
<keyword evidence="2" id="KW-1185">Reference proteome</keyword>
<dbReference type="EMBL" id="JARBHB010000005">
    <property type="protein sequence ID" value="KAJ8884468.1"/>
    <property type="molecule type" value="Genomic_DNA"/>
</dbReference>
<sequence length="350" mass="40096">MLSHQTIVSRTSASFVVERIMKMAQHINAEFLISLIEARLVLWDKTMNLFKDRIATRNVWCEVCLELKPDFEDLEDGKKINLISVVTVDSIDADAGKSVEDTEHDMGGPTGSTTTEVINQRTKEVSSRARKHCKPDEVDLKILDSKLAVKWKGSFKTVRFLTTVTLQIFNPNPPNKTEKMYICQYKLFHGKVAHASDWPPDAVRFFNPAWILRYVLRFQWEEDKWSGQLNGAAGISSCWAASRSQTDMSEDVNVRTGAILHPLQQTTFGYVAMRRSELTNEKTWNKQCGDKTQMNTRRRRIIRYTNEANSQEFRRSNFMTTINAIHLEIPSRVCIDRNSDTICPVAASRV</sequence>
<accession>A0ABQ9HKJ7</accession>
<gene>
    <name evidence="1" type="ORF">PR048_016325</name>
</gene>
<evidence type="ECO:0000313" key="1">
    <source>
        <dbReference type="EMBL" id="KAJ8884468.1"/>
    </source>
</evidence>
<organism evidence="1 2">
    <name type="scientific">Dryococelus australis</name>
    <dbReference type="NCBI Taxonomy" id="614101"/>
    <lineage>
        <taxon>Eukaryota</taxon>
        <taxon>Metazoa</taxon>
        <taxon>Ecdysozoa</taxon>
        <taxon>Arthropoda</taxon>
        <taxon>Hexapoda</taxon>
        <taxon>Insecta</taxon>
        <taxon>Pterygota</taxon>
        <taxon>Neoptera</taxon>
        <taxon>Polyneoptera</taxon>
        <taxon>Phasmatodea</taxon>
        <taxon>Verophasmatodea</taxon>
        <taxon>Anareolatae</taxon>
        <taxon>Phasmatidae</taxon>
        <taxon>Eurycanthinae</taxon>
        <taxon>Dryococelus</taxon>
    </lineage>
</organism>
<evidence type="ECO:0000313" key="2">
    <source>
        <dbReference type="Proteomes" id="UP001159363"/>
    </source>
</evidence>
<protein>
    <submittedName>
        <fullName evidence="1">Uncharacterized protein</fullName>
    </submittedName>
</protein>
<reference evidence="1 2" key="1">
    <citation type="submission" date="2023-02" db="EMBL/GenBank/DDBJ databases">
        <title>LHISI_Scaffold_Assembly.</title>
        <authorList>
            <person name="Stuart O.P."/>
            <person name="Cleave R."/>
            <person name="Magrath M.J.L."/>
            <person name="Mikheyev A.S."/>
        </authorList>
    </citation>
    <scope>NUCLEOTIDE SEQUENCE [LARGE SCALE GENOMIC DNA]</scope>
    <source>
        <strain evidence="1">Daus_M_001</strain>
        <tissue evidence="1">Leg muscle</tissue>
    </source>
</reference>